<dbReference type="OrthoDB" id="10264848at2759"/>
<dbReference type="EMBL" id="LN731588">
    <property type="protein sequence ID" value="CEP14599.1"/>
    <property type="molecule type" value="Genomic_DNA"/>
</dbReference>
<evidence type="ECO:0000259" key="2">
    <source>
        <dbReference type="PROSITE" id="PS51205"/>
    </source>
</evidence>
<evidence type="ECO:0000256" key="1">
    <source>
        <dbReference type="SAM" id="MobiDB-lite"/>
    </source>
</evidence>
<dbReference type="GO" id="GO:0031267">
    <property type="term" value="F:small GTPase binding"/>
    <property type="evidence" value="ECO:0007669"/>
    <property type="project" value="TreeGrafter"/>
</dbReference>
<dbReference type="PROSITE" id="PS51205">
    <property type="entry name" value="VPS9"/>
    <property type="match status" value="1"/>
</dbReference>
<dbReference type="SUPFAM" id="SSF109993">
    <property type="entry name" value="VPS9 domain"/>
    <property type="match status" value="1"/>
</dbReference>
<organism evidence="3 4">
    <name type="scientific">Parasitella parasitica</name>
    <dbReference type="NCBI Taxonomy" id="35722"/>
    <lineage>
        <taxon>Eukaryota</taxon>
        <taxon>Fungi</taxon>
        <taxon>Fungi incertae sedis</taxon>
        <taxon>Mucoromycota</taxon>
        <taxon>Mucoromycotina</taxon>
        <taxon>Mucoromycetes</taxon>
        <taxon>Mucorales</taxon>
        <taxon>Mucorineae</taxon>
        <taxon>Mucoraceae</taxon>
        <taxon>Parasitella</taxon>
    </lineage>
</organism>
<protein>
    <recommendedName>
        <fullName evidence="2">VPS9 domain-containing protein</fullName>
    </recommendedName>
</protein>
<evidence type="ECO:0000313" key="3">
    <source>
        <dbReference type="EMBL" id="CEP14599.1"/>
    </source>
</evidence>
<dbReference type="Gene3D" id="1.20.1050.80">
    <property type="entry name" value="VPS9 domain"/>
    <property type="match status" value="1"/>
</dbReference>
<dbReference type="PANTHER" id="PTHR23101:SF25">
    <property type="entry name" value="GTPASE-ACTIVATING PROTEIN AND VPS9 DOMAIN-CONTAINING PROTEIN 1"/>
    <property type="match status" value="1"/>
</dbReference>
<feature type="region of interest" description="Disordered" evidence="1">
    <location>
        <begin position="39"/>
        <end position="63"/>
    </location>
</feature>
<gene>
    <name evidence="3" type="primary">PARPA_08795.1 scaffold 34807</name>
</gene>
<dbReference type="InterPro" id="IPR037191">
    <property type="entry name" value="VPS9_dom_sf"/>
</dbReference>
<name>A0A0B7NAW9_9FUNG</name>
<dbReference type="GO" id="GO:0030139">
    <property type="term" value="C:endocytic vesicle"/>
    <property type="evidence" value="ECO:0007669"/>
    <property type="project" value="TreeGrafter"/>
</dbReference>
<feature type="compositionally biased region" description="Basic and acidic residues" evidence="1">
    <location>
        <begin position="39"/>
        <end position="48"/>
    </location>
</feature>
<feature type="compositionally biased region" description="Low complexity" evidence="1">
    <location>
        <begin position="54"/>
        <end position="63"/>
    </location>
</feature>
<dbReference type="AlphaFoldDB" id="A0A0B7NAW9"/>
<dbReference type="InterPro" id="IPR003123">
    <property type="entry name" value="VPS9"/>
</dbReference>
<dbReference type="PANTHER" id="PTHR23101">
    <property type="entry name" value="RAB GDP/GTP EXCHANGE FACTOR"/>
    <property type="match status" value="1"/>
</dbReference>
<dbReference type="GO" id="GO:0016192">
    <property type="term" value="P:vesicle-mediated transport"/>
    <property type="evidence" value="ECO:0007669"/>
    <property type="project" value="InterPro"/>
</dbReference>
<dbReference type="GO" id="GO:0005085">
    <property type="term" value="F:guanyl-nucleotide exchange factor activity"/>
    <property type="evidence" value="ECO:0007669"/>
    <property type="project" value="InterPro"/>
</dbReference>
<dbReference type="Pfam" id="PF02204">
    <property type="entry name" value="VPS9"/>
    <property type="match status" value="1"/>
</dbReference>
<feature type="domain" description="VPS9" evidence="2">
    <location>
        <begin position="326"/>
        <end position="506"/>
    </location>
</feature>
<dbReference type="InterPro" id="IPR045046">
    <property type="entry name" value="Vps9-like"/>
</dbReference>
<dbReference type="STRING" id="35722.A0A0B7NAW9"/>
<dbReference type="Proteomes" id="UP000054107">
    <property type="component" value="Unassembled WGS sequence"/>
</dbReference>
<proteinExistence type="predicted"/>
<feature type="compositionally biased region" description="Low complexity" evidence="1">
    <location>
        <begin position="599"/>
        <end position="614"/>
    </location>
</feature>
<feature type="region of interest" description="Disordered" evidence="1">
    <location>
        <begin position="587"/>
        <end position="633"/>
    </location>
</feature>
<keyword evidence="4" id="KW-1185">Reference proteome</keyword>
<dbReference type="GO" id="GO:0005829">
    <property type="term" value="C:cytosol"/>
    <property type="evidence" value="ECO:0007669"/>
    <property type="project" value="TreeGrafter"/>
</dbReference>
<dbReference type="SMART" id="SM00167">
    <property type="entry name" value="VPS9"/>
    <property type="match status" value="1"/>
</dbReference>
<sequence>MFRFDAFKKPVANGNEQDPLSSSLPTINFLQRITSSDSETRSLFEERPSTMAKSVSTSSSSNSSYNKMNTASFSIPMPINSWGMLALSRLQDIQENDLDDIVNLLLNKNEAILLLPVSTPSHPSALVDRAFVMDHIILCNDTNQIISLGGVRGMFKKDQLVVLGLLPPSDDDISRLVDNSTTKNPLFDTFSLDPSSITSDHPKYNILASHVQLPLRDDKLIRVMLIQKPLLRKDIVEWTEAKAKNIKDISTPLNDACSIKVDQFIKNYKKNPPKTTDLSSSQILDFIDDLREADVHDDTGRLDNIESYICSQLYDQLFTNPEGDEAMQDEALESRIAALNLLDLNLQHLGVKIESEQDNKRLTQIVKGAGTQLQQLHTIMGAKEKLEALVKTHEIIVNAIEEFAEKHRHTTRLDSNAEVVQELKQAISSVEEEDEKPISSVNADVLLPILIFTIVKSNPTNFLSNLKFIQRYRRPEVLSSGQTSYCLTNMMAAVSFLETTNLVGLGLSVDRVFSHVTDLSTTKVTENVPKQEQQPITGLKIVSDVVDSSYRVFDGLGKFWQRNTQELENKTVSGLVGQVKGRVRKASDAALPKSEMKEMSTASTSSSVSSLPSFMEDRTNSRTKKNTPPSLLSNGDGPIAKFLDMKSVDELKIGEITELLADYKRLAAIIKQANLA</sequence>
<reference evidence="3 4" key="1">
    <citation type="submission" date="2014-09" db="EMBL/GenBank/DDBJ databases">
        <authorList>
            <person name="Ellenberger Sabrina"/>
        </authorList>
    </citation>
    <scope>NUCLEOTIDE SEQUENCE [LARGE SCALE GENOMIC DNA]</scope>
    <source>
        <strain evidence="3 4">CBS 412.66</strain>
    </source>
</reference>
<evidence type="ECO:0000313" key="4">
    <source>
        <dbReference type="Proteomes" id="UP000054107"/>
    </source>
</evidence>
<accession>A0A0B7NAW9</accession>